<evidence type="ECO:0000313" key="9">
    <source>
        <dbReference type="Proteomes" id="UP000332933"/>
    </source>
</evidence>
<evidence type="ECO:0000313" key="8">
    <source>
        <dbReference type="EMBL" id="VFT85375.1"/>
    </source>
</evidence>
<dbReference type="PROSITE" id="PS00108">
    <property type="entry name" value="PROTEIN_KINASE_ST"/>
    <property type="match status" value="1"/>
</dbReference>
<dbReference type="EMBL" id="CAADRA010005124">
    <property type="protein sequence ID" value="VFT85375.1"/>
    <property type="molecule type" value="Genomic_DNA"/>
</dbReference>
<dbReference type="GO" id="GO:0004674">
    <property type="term" value="F:protein serine/threonine kinase activity"/>
    <property type="evidence" value="ECO:0007669"/>
    <property type="project" value="UniProtKB-KW"/>
</dbReference>
<evidence type="ECO:0000256" key="5">
    <source>
        <dbReference type="SAM" id="Phobius"/>
    </source>
</evidence>
<dbReference type="InterPro" id="IPR000719">
    <property type="entry name" value="Prot_kinase_dom"/>
</dbReference>
<protein>
    <submittedName>
        <fullName evidence="8">Aste57867_8489 protein</fullName>
    </submittedName>
</protein>
<feature type="transmembrane region" description="Helical" evidence="5">
    <location>
        <begin position="257"/>
        <end position="278"/>
    </location>
</feature>
<evidence type="ECO:0000256" key="2">
    <source>
        <dbReference type="ARBA" id="ARBA00022741"/>
    </source>
</evidence>
<dbReference type="PROSITE" id="PS00107">
    <property type="entry name" value="PROTEIN_KINASE_ATP"/>
    <property type="match status" value="1"/>
</dbReference>
<gene>
    <name evidence="8" type="primary">Aste57867_8489</name>
    <name evidence="7" type="ORF">As57867_008457</name>
    <name evidence="8" type="ORF">ASTE57867_8489</name>
</gene>
<dbReference type="InterPro" id="IPR051681">
    <property type="entry name" value="Ser/Thr_Kinases-Pseudokinases"/>
</dbReference>
<evidence type="ECO:0000313" key="7">
    <source>
        <dbReference type="EMBL" id="KAF0701043.1"/>
    </source>
</evidence>
<evidence type="ECO:0000256" key="4">
    <source>
        <dbReference type="PROSITE-ProRule" id="PRU10141"/>
    </source>
</evidence>
<evidence type="ECO:0000256" key="3">
    <source>
        <dbReference type="ARBA" id="ARBA00022840"/>
    </source>
</evidence>
<dbReference type="PANTHER" id="PTHR44329:SF214">
    <property type="entry name" value="PROTEIN KINASE DOMAIN-CONTAINING PROTEIN"/>
    <property type="match status" value="1"/>
</dbReference>
<keyword evidence="1" id="KW-0808">Transferase</keyword>
<proteinExistence type="predicted"/>
<keyword evidence="1" id="KW-0723">Serine/threonine-protein kinase</keyword>
<keyword evidence="5" id="KW-0472">Membrane</keyword>
<reference evidence="8 9" key="1">
    <citation type="submission" date="2019-03" db="EMBL/GenBank/DDBJ databases">
        <authorList>
            <person name="Gaulin E."/>
            <person name="Dumas B."/>
        </authorList>
    </citation>
    <scope>NUCLEOTIDE SEQUENCE [LARGE SCALE GENOMIC DNA]</scope>
    <source>
        <strain evidence="8">CBS 568.67</strain>
    </source>
</reference>
<dbReference type="GO" id="GO:0005524">
    <property type="term" value="F:ATP binding"/>
    <property type="evidence" value="ECO:0007669"/>
    <property type="project" value="UniProtKB-UniRule"/>
</dbReference>
<feature type="domain" description="Protein kinase" evidence="6">
    <location>
        <begin position="331"/>
        <end position="608"/>
    </location>
</feature>
<reference evidence="7" key="2">
    <citation type="submission" date="2019-06" db="EMBL/GenBank/DDBJ databases">
        <title>Genomics analysis of Aphanomyces spp. identifies a new class of oomycete effector associated with host adaptation.</title>
        <authorList>
            <person name="Gaulin E."/>
        </authorList>
    </citation>
    <scope>NUCLEOTIDE SEQUENCE</scope>
    <source>
        <strain evidence="7">CBS 578.67</strain>
    </source>
</reference>
<dbReference type="SUPFAM" id="SSF56112">
    <property type="entry name" value="Protein kinase-like (PK-like)"/>
    <property type="match status" value="1"/>
</dbReference>
<dbReference type="Gene3D" id="1.10.510.10">
    <property type="entry name" value="Transferase(Phosphotransferase) domain 1"/>
    <property type="match status" value="1"/>
</dbReference>
<keyword evidence="3 4" id="KW-0067">ATP-binding</keyword>
<dbReference type="PROSITE" id="PS50011">
    <property type="entry name" value="PROTEIN_KINASE_DOM"/>
    <property type="match status" value="1"/>
</dbReference>
<dbReference type="PRINTS" id="PR00109">
    <property type="entry name" value="TYRKINASE"/>
</dbReference>
<feature type="binding site" evidence="4">
    <location>
        <position position="359"/>
    </location>
    <ligand>
        <name>ATP</name>
        <dbReference type="ChEBI" id="CHEBI:30616"/>
    </ligand>
</feature>
<accession>A0A485KKD3</accession>
<keyword evidence="5" id="KW-1133">Transmembrane helix</keyword>
<evidence type="ECO:0000256" key="1">
    <source>
        <dbReference type="ARBA" id="ARBA00022527"/>
    </source>
</evidence>
<dbReference type="InterPro" id="IPR008271">
    <property type="entry name" value="Ser/Thr_kinase_AS"/>
</dbReference>
<dbReference type="AlphaFoldDB" id="A0A485KKD3"/>
<dbReference type="InterPro" id="IPR011009">
    <property type="entry name" value="Kinase-like_dom_sf"/>
</dbReference>
<dbReference type="Pfam" id="PF00069">
    <property type="entry name" value="Pkinase"/>
    <property type="match status" value="1"/>
</dbReference>
<organism evidence="8 9">
    <name type="scientific">Aphanomyces stellatus</name>
    <dbReference type="NCBI Taxonomy" id="120398"/>
    <lineage>
        <taxon>Eukaryota</taxon>
        <taxon>Sar</taxon>
        <taxon>Stramenopiles</taxon>
        <taxon>Oomycota</taxon>
        <taxon>Saprolegniomycetes</taxon>
        <taxon>Saprolegniales</taxon>
        <taxon>Verrucalvaceae</taxon>
        <taxon>Aphanomyces</taxon>
    </lineage>
</organism>
<dbReference type="OrthoDB" id="67754at2759"/>
<name>A0A485KKD3_9STRA</name>
<sequence length="610" mass="67553">MATNKYLESSDFVGRYKELNDKNNGAGNAPVLAPPKYVLDRLSGVGLTWDDLPNLAKQAIVWDSGYVVGTVKGQDVWLNVTVGTSGSMANIMMNSQTFGNKNMKVSKTTKCPSPFDSTAMYARQQNALFSETDPFVSCAIDNTFNNITYSTSSVWAQDALKSDEIPIPRIFMHTDGADAESYGPSIHGLPQTTAVEIIRWNSEDKHCQDRGVSSGIIIPCGTVGRKGTPDVLRNKPQPSQTMTAWLDEIKSAKSRKLGLSIGLPIAAVVLLALAAFFYRRHRRRQQMMAIKESNASFIGIQTPTVDFTITEGTAGINLENLHMYRLDERDLVLTTKLGAGAFADVYRGTYRGELIAAKKMHANRLTNGQLVAFVDEIQLMASFDSPYIVKLIGAAWTRATDLTCVMELMDGGDLKDRFDATTTATYPWSQKYVDMYSVSQALSYLHSLNIIHRDLKSRNILLDSKKDAKLTDFGISKEDIQATMTMGVGTFRWMAPEVIQDQAYTVAADIYSFGTMDYLCCVLTEFDTHHTPYEDLKNPANGQPISDSAIMVKVVAGTILPTISPECPDWIRELAHRCLARDPDHRPTANEVAYTIRSKLRELSSELFSV</sequence>
<keyword evidence="1" id="KW-0418">Kinase</keyword>
<dbReference type="InterPro" id="IPR017441">
    <property type="entry name" value="Protein_kinase_ATP_BS"/>
</dbReference>
<dbReference type="PANTHER" id="PTHR44329">
    <property type="entry name" value="SERINE/THREONINE-PROTEIN KINASE TNNI3K-RELATED"/>
    <property type="match status" value="1"/>
</dbReference>
<dbReference type="InterPro" id="IPR001245">
    <property type="entry name" value="Ser-Thr/Tyr_kinase_cat_dom"/>
</dbReference>
<keyword evidence="2 4" id="KW-0547">Nucleotide-binding</keyword>
<keyword evidence="9" id="KW-1185">Reference proteome</keyword>
<keyword evidence="5" id="KW-0812">Transmembrane</keyword>
<evidence type="ECO:0000259" key="6">
    <source>
        <dbReference type="PROSITE" id="PS50011"/>
    </source>
</evidence>
<dbReference type="EMBL" id="VJMH01005103">
    <property type="protein sequence ID" value="KAF0701043.1"/>
    <property type="molecule type" value="Genomic_DNA"/>
</dbReference>
<dbReference type="Proteomes" id="UP000332933">
    <property type="component" value="Unassembled WGS sequence"/>
</dbReference>
<dbReference type="SMART" id="SM00220">
    <property type="entry name" value="S_TKc"/>
    <property type="match status" value="1"/>
</dbReference>